<name>A0A9P4QJ67_9PLEO</name>
<organism evidence="2 3">
    <name type="scientific">Polyplosphaeria fusca</name>
    <dbReference type="NCBI Taxonomy" id="682080"/>
    <lineage>
        <taxon>Eukaryota</taxon>
        <taxon>Fungi</taxon>
        <taxon>Dikarya</taxon>
        <taxon>Ascomycota</taxon>
        <taxon>Pezizomycotina</taxon>
        <taxon>Dothideomycetes</taxon>
        <taxon>Pleosporomycetidae</taxon>
        <taxon>Pleosporales</taxon>
        <taxon>Tetraplosphaeriaceae</taxon>
        <taxon>Polyplosphaeria</taxon>
    </lineage>
</organism>
<dbReference type="EMBL" id="ML996407">
    <property type="protein sequence ID" value="KAF2726700.1"/>
    <property type="molecule type" value="Genomic_DNA"/>
</dbReference>
<feature type="non-terminal residue" evidence="2">
    <location>
        <position position="1"/>
    </location>
</feature>
<sequence length="195" mass="22719">LELHCLPILAQYAFTQDGRIDLFVAARKWGIEILQCGSNTNLAEHIVRFAPGGKYHNWGIMDDHIVLNFCPRSALSGIGIHDTPHLFHVVIEPEEMSAEIYTHEKQFCKSLSLGEGRRRKESDSFLDKDETFPDAGSERMPPQDEPTERERAMMEQMKEMYEEMERLREETRLHVMRGEDREEMTREGGGKKRRR</sequence>
<feature type="compositionally biased region" description="Basic and acidic residues" evidence="1">
    <location>
        <begin position="119"/>
        <end position="131"/>
    </location>
</feature>
<evidence type="ECO:0000313" key="3">
    <source>
        <dbReference type="Proteomes" id="UP000799444"/>
    </source>
</evidence>
<keyword evidence="3" id="KW-1185">Reference proteome</keyword>
<evidence type="ECO:0000313" key="2">
    <source>
        <dbReference type="EMBL" id="KAF2726700.1"/>
    </source>
</evidence>
<feature type="compositionally biased region" description="Basic and acidic residues" evidence="1">
    <location>
        <begin position="146"/>
        <end position="155"/>
    </location>
</feature>
<proteinExistence type="predicted"/>
<accession>A0A9P4QJ67</accession>
<evidence type="ECO:0000256" key="1">
    <source>
        <dbReference type="SAM" id="MobiDB-lite"/>
    </source>
</evidence>
<comment type="caution">
    <text evidence="2">The sequence shown here is derived from an EMBL/GenBank/DDBJ whole genome shotgun (WGS) entry which is preliminary data.</text>
</comment>
<feature type="region of interest" description="Disordered" evidence="1">
    <location>
        <begin position="119"/>
        <end position="155"/>
    </location>
</feature>
<dbReference type="Proteomes" id="UP000799444">
    <property type="component" value="Unassembled WGS sequence"/>
</dbReference>
<protein>
    <submittedName>
        <fullName evidence="2">Uncharacterized protein</fullName>
    </submittedName>
</protein>
<dbReference type="OrthoDB" id="2364732at2759"/>
<gene>
    <name evidence="2" type="ORF">EJ04DRAFT_530052</name>
</gene>
<reference evidence="2" key="1">
    <citation type="journal article" date="2020" name="Stud. Mycol.">
        <title>101 Dothideomycetes genomes: a test case for predicting lifestyles and emergence of pathogens.</title>
        <authorList>
            <person name="Haridas S."/>
            <person name="Albert R."/>
            <person name="Binder M."/>
            <person name="Bloem J."/>
            <person name="Labutti K."/>
            <person name="Salamov A."/>
            <person name="Andreopoulos B."/>
            <person name="Baker S."/>
            <person name="Barry K."/>
            <person name="Bills G."/>
            <person name="Bluhm B."/>
            <person name="Cannon C."/>
            <person name="Castanera R."/>
            <person name="Culley D."/>
            <person name="Daum C."/>
            <person name="Ezra D."/>
            <person name="Gonzalez J."/>
            <person name="Henrissat B."/>
            <person name="Kuo A."/>
            <person name="Liang C."/>
            <person name="Lipzen A."/>
            <person name="Lutzoni F."/>
            <person name="Magnuson J."/>
            <person name="Mondo S."/>
            <person name="Nolan M."/>
            <person name="Ohm R."/>
            <person name="Pangilinan J."/>
            <person name="Park H.-J."/>
            <person name="Ramirez L."/>
            <person name="Alfaro M."/>
            <person name="Sun H."/>
            <person name="Tritt A."/>
            <person name="Yoshinaga Y."/>
            <person name="Zwiers L.-H."/>
            <person name="Turgeon B."/>
            <person name="Goodwin S."/>
            <person name="Spatafora J."/>
            <person name="Crous P."/>
            <person name="Grigoriev I."/>
        </authorList>
    </citation>
    <scope>NUCLEOTIDE SEQUENCE</scope>
    <source>
        <strain evidence="2">CBS 125425</strain>
    </source>
</reference>
<feature type="region of interest" description="Disordered" evidence="1">
    <location>
        <begin position="168"/>
        <end position="195"/>
    </location>
</feature>
<dbReference type="AlphaFoldDB" id="A0A9P4QJ67"/>